<comment type="caution">
    <text evidence="6">The sequence shown here is derived from an EMBL/GenBank/DDBJ whole genome shotgun (WGS) entry which is preliminary data.</text>
</comment>
<dbReference type="Pfam" id="PF03534">
    <property type="entry name" value="SpvB"/>
    <property type="match status" value="1"/>
</dbReference>
<dbReference type="InterPro" id="IPR050708">
    <property type="entry name" value="T6SS_VgrG/RHS"/>
</dbReference>
<accession>A0A8T0C0F8</accession>
<comment type="subcellular location">
    <subcellularLocation>
        <location evidence="1">Secreted</location>
    </subcellularLocation>
</comment>
<proteinExistence type="predicted"/>
<gene>
    <name evidence="6" type="ORF">PRUB_b0687</name>
</gene>
<dbReference type="InterPro" id="IPR015943">
    <property type="entry name" value="WD40/YVTN_repeat-like_dom_sf"/>
</dbReference>
<sequence>MTKFINFSIVLLAALWGFGASASNLNSWAPICVIDEPVMYAGETKKITLAHFNAKKLGMHRVVVNGIEQFNYKYEESPKRTFYYFTPDEPGWHSIRAQWNYKVEIGRKGYVTHECVQSVYVKEKPKPEPKDPTIDGFLSTNKSTVPEGTSVTAQFTATDSQMIQIMYRLPKGPFIPRQVCETSSCVFKIDLNEPGQHQFYAWAAGHNSPSGKDTKTVNKTLSIEVTETNTAPIISLKFKENNKQDLVLSSGESATVMIAGTDLDSQSYNQITKVEFTDAQGRKTDQTNACKQSDGSVSCELNTGNVVQNSIVTATLWSGNLKASMQGRIAINRAPVVNKLSVTQNNQPAQFVQRGSQVKVTASATDANNNIKDLQLCMLPGTQVDSNQRCNGKAVLKTCTTTSCSATTALSHTGPQTIYARAEDTLGLHHPQEKTVIVLSDYYFQVEAGSVAKQYVVNDPKTPPTISWQVNANKIYASGRTIKGFRILPGGVQAHAIDAQIITGADKSAQAAKLCATGKCAFTLNWKPNQASYGTARAFRVEAIDDKGQRIVSDEIHANIILALPNKPTTPRVGLELNDNKYYANLSNLGTATKTTLIMYVDDQVIDQYTHDLKAKALIKNISKANNGQQLKVCVIGTVEGANGSVDSDQGCSANETIAFDNTPANPVMDMAYTQFGGSYKLKWKANQDDNATASYSLRYWKGHIADEETSAIQYVRGITATEYEQTNTQLGTHTYILSACNAQNQCEEAPPIVVEHLAPTIAGVKVDEHAKTLTLGGVALHGSAGRLIIQLRNSAETVEISNRDIQVTPSGGVLTAKLSDRLITGYKNKGLVVEFRNGIQCPENSAKSNIPGKVLCVDGMSTYKVIADDQHQDDIVDMTENNFSVSDNGYVYVGAKRKHKDAGGAPFYHDAGRYDDNSIGAHPSQARAGLHIYKHGGGTNNPGWIFATGDDASEHNTVVGKPLVLSDGDIDNVYFGAQNRNVYKISHNTVSASEANLNYVWKQATRGANTAALQTDKNGNIYVGSMDENLYSLRPDTGQINWHYKFTGSGGITSLTGVSEKGLVYVTTQDGEFLKIDRNLLDANAVDWRKHWDYNKHIQPGWEPDESLIETRTIAYLIGALHDKYPSKVSISAMAYAFATGHSLEEVVNAILNAPVGYSEDDLALRGADNNKFTKVLFSRLLNKQATASDLINGKSAADWALQLNAGDVRRAELVLMLYGHTAQVYQDMVKEVVELYYGHCFGVACNYSRDSDGDGVGNWLENQLGLDKNDPRDRLQAPELALVSNDDGHLSFSLKSDTVAHFYRISHQVGNNEPVAYSVIANRSHPQRIASWRKKVMNGQHTFTARSCVFGYIQGERQEACSQDASEPTDVTINDSTSEDPIHVEAAALPSGPINSHIDLAASAALSPTVGSFRVSEGGSATYTVALPLPEGIAGVTPQVSLNYDSQAGDSSIAVGWSLNAGSAIARCRKTEAQDGEFAALQFNDSDSYCLSGQRLIEVNNLDWPMSESNDVLARYVTELDSQIFVERQAYLDGQRFVVYGKDGSKKVYGGDSNSEIRISPNGGSNTVTMTWLLTQESDSIDHPDSRITYSYTTKHAGEGALLLSNIAYSGYQVVFEYESGEVRNRSYVFFDSLTQRARLARIKIENHNGFKTELSRYEISKHTSEPAYNGLRRLDRLQQCRGSVCKRPIEFKYNDFARMHNFSDSKPLFDAGHSGTGRSKLAAFTLMDGNGDGIVELATVEKLRDRDKQYQLCFWGSTDAYDAQKLACRSFRREDNDEKIAIIPVDPEGDGTQSLWINLKSELDRGYNRAYWTRFDFNGSSVTQSTPQIAGLNGHYMREIKFADFNGDGYADLIYKGATNDGQLDDQNLYVSYWKGSRFAGDQELVLSSSAYLSNFTEKGTDWVAADVNFDGLADVISLKCANNRCEENEANAIFIQLNKGGQAFSSRRVYGNGRTIRFLQPADLNGDGLMDLIFQEKNRQDRWQWHALVARSAIESQTYGRSRFKPIPFTTVGETVDALDTTDDNINEDVPPLLMDIDGNGMVELYFKSASARDGSWRRYVWNPESEELDFNGFGPNTEHLDFAEGDFATLADFDNNGTSDLVMRHDDDIYVKMSTEKVSMPGLLKEIRQGYGAKTEIIYGFMNNGVVEGAASTGKPVYSPELAGLSAYQRDQRDDQALFTMQGFKVSSHIGAMPLVASVTTQSPSWPLSDNVADNEVTVNYHYYGAKMQFGGRGWLGFAAVKTSTEKDGYNFDTVTRYRQAFPYTGLPKSTEKRFDNILLSLANNRYSSLDGKHDKSVYTYMAGSWQCSARVDDVSNSYAISGHNCQSVTTSQDKWGNVFSNAVSQFDVSASNVEDFVSGSVSTGTKLSTVATNNCYGNSCSVNEAGDSDYEMLGRLTDTKVTHSKPGLAASARESRFEYFDSGDTRFMLSKEIVNEGKGCDFELTTSYTYDAWGNTQKQVATPSGCEQAQVTRSKTYEYDNGHHLSQVVNDYFGEGEVKQRNEFGLPIESTNVHGVVTTSLYDTFGVEIGSYSETGAQSYSYLEACHGVNNCAVQRVKEVNGEVVERQYLDVSGRVFRVKTRGLGDGWYESNITFDKYGRELTSQAPGSAAVSTRYDAFDRTIEIADPNAGTLSKFTVNDLTTTVTVSAMALDSMHGGLSANQDKGLPGGYQRQEITVSDALGKVVSKTDNAGHTLTYGYDVWGNQIEVFSSVDNKVVAKSHYDLLGRLEYRQTPNAGKWQYAFNAFGEMRSQTDARGLVTRFSYDKLGRKIAQGADGLQRWDYRNSPNLQFAENAKWQERYFYDSMGRPAGKVTGVDERLKGICTGSVEFNTETSDIRINSTVSLNPARFLCVVQQNFYDEFGRLERSFDDYRRVSDNTSLSLPLGYHHAAGQYVEARGVKRTYNRYGKLIAIQEARNADNGVKYYEVTSANSRGQVTGYNKGLAEVSVGYDSQGMVASIEAHKMDEPGGETYIQGDTYRFDSLGNLTYRSQLGGGQERFSYDALNRLTHVNDQQRYQYCDNGSLKVKDGWSQFYGTGQCDTHRLESRTAQIDTVFASAMGGSGLKSAGPMSFASGSLPLGTVTETFKYDANGNETEMVRQLGDGEAAKVYRTQTYSARNKVTRITDQDGKHVTFDYDVNNRRFKRWDGGDQTVYYVGSLELTWSKGERFIRRYIGNDAVQIYRDEGASRLQWLFTDHQGSVTTVTDNSLKLLKRFSYDAFGKRREVQETEAYITQHYADNVGTSIFDAIAPNLRSYTGHEPVSLGGDNRIIHMGGRIYDADTGRFMQADPVIQAPGNLQNYNAYSYVLNNPLSYTDPSGYLFKKLGKFIKKHWRPILAVAAAVVTYGAAVSAFTVSSSITLANGAVLTASYVSTAGYIAAGAISGAVSGAIATGSAKGALSGALSGAVFAGIGQAFTGNSGFFKTGGAGHIGTHAVAGGILTDIQGGKFGHGFISAGINKGVGSRFLPGSVRTLGEAARGTVVSAMIGGTVSQLTGGKFGNGARTGAMQYLYNRIGKTDYGKIWKDAKRTWSDYWSSTIESEHKNLMNANGTVQGASTAGGSAMVGVVGKAMDAGVVLDSQGNMCLIANDCTRLGVGLGASTAAMWSLNVADAPLQSSTSEAWGAFVELPVASGQILLNDNSLGLGRAKGGLSTPTELSIGIQHCTTTVVCKE</sequence>
<keyword evidence="3 5" id="KW-0732">Signal</keyword>
<evidence type="ECO:0000256" key="1">
    <source>
        <dbReference type="ARBA" id="ARBA00004613"/>
    </source>
</evidence>
<dbReference type="EMBL" id="AHCD03000044">
    <property type="protein sequence ID" value="KAF7781460.1"/>
    <property type="molecule type" value="Genomic_DNA"/>
</dbReference>
<dbReference type="InterPro" id="IPR022385">
    <property type="entry name" value="Rhs_assc_core"/>
</dbReference>
<protein>
    <recommendedName>
        <fullName evidence="8">Insecticide toxin TcdB middle/N-terminal domain-containing protein</fullName>
    </recommendedName>
</protein>
<dbReference type="PANTHER" id="PTHR32305:SF15">
    <property type="entry name" value="PROTEIN RHSA-RELATED"/>
    <property type="match status" value="1"/>
</dbReference>
<dbReference type="GO" id="GO:0005737">
    <property type="term" value="C:cytoplasm"/>
    <property type="evidence" value="ECO:0007669"/>
    <property type="project" value="InterPro"/>
</dbReference>
<evidence type="ECO:0000256" key="5">
    <source>
        <dbReference type="SAM" id="SignalP"/>
    </source>
</evidence>
<dbReference type="InterPro" id="IPR003284">
    <property type="entry name" value="Sal_SpvB"/>
</dbReference>
<dbReference type="Gene3D" id="2.180.10.10">
    <property type="entry name" value="RHS repeat-associated core"/>
    <property type="match status" value="2"/>
</dbReference>
<evidence type="ECO:0000313" key="6">
    <source>
        <dbReference type="EMBL" id="KAF7781460.1"/>
    </source>
</evidence>
<dbReference type="SUPFAM" id="SSF69318">
    <property type="entry name" value="Integrin alpha N-terminal domain"/>
    <property type="match status" value="1"/>
</dbReference>
<dbReference type="NCBIfam" id="TIGR01643">
    <property type="entry name" value="YD_repeat_2x"/>
    <property type="match status" value="1"/>
</dbReference>
<dbReference type="RefSeq" id="WP_010380223.1">
    <property type="nucleotide sequence ID" value="NZ_AHCD03000044.1"/>
</dbReference>
<dbReference type="PANTHER" id="PTHR32305">
    <property type="match status" value="1"/>
</dbReference>
<dbReference type="GeneID" id="61360353"/>
<organism evidence="6 7">
    <name type="scientific">Pseudoalteromonas rubra</name>
    <dbReference type="NCBI Taxonomy" id="43658"/>
    <lineage>
        <taxon>Bacteria</taxon>
        <taxon>Pseudomonadati</taxon>
        <taxon>Pseudomonadota</taxon>
        <taxon>Gammaproteobacteria</taxon>
        <taxon>Alteromonadales</taxon>
        <taxon>Pseudoalteromonadaceae</taxon>
        <taxon>Pseudoalteromonas</taxon>
    </lineage>
</organism>
<dbReference type="NCBIfam" id="TIGR03696">
    <property type="entry name" value="Rhs_assc_core"/>
    <property type="match status" value="1"/>
</dbReference>
<evidence type="ECO:0000256" key="3">
    <source>
        <dbReference type="ARBA" id="ARBA00022729"/>
    </source>
</evidence>
<evidence type="ECO:0000313" key="7">
    <source>
        <dbReference type="Proteomes" id="UP000016480"/>
    </source>
</evidence>
<evidence type="ECO:0000256" key="4">
    <source>
        <dbReference type="ARBA" id="ARBA00023026"/>
    </source>
</evidence>
<dbReference type="SUPFAM" id="SSF50998">
    <property type="entry name" value="Quinoprotein alcohol dehydrogenase-like"/>
    <property type="match status" value="1"/>
</dbReference>
<dbReference type="InterPro" id="IPR006530">
    <property type="entry name" value="YD"/>
</dbReference>
<evidence type="ECO:0000256" key="2">
    <source>
        <dbReference type="ARBA" id="ARBA00022525"/>
    </source>
</evidence>
<dbReference type="Gene3D" id="2.130.10.10">
    <property type="entry name" value="YVTN repeat-like/Quinoprotein amine dehydrogenase"/>
    <property type="match status" value="1"/>
</dbReference>
<dbReference type="InterPro" id="IPR031325">
    <property type="entry name" value="RHS_repeat"/>
</dbReference>
<feature type="chain" id="PRO_5035891306" description="Insecticide toxin TcdB middle/N-terminal domain-containing protein" evidence="5">
    <location>
        <begin position="23"/>
        <end position="3681"/>
    </location>
</feature>
<reference evidence="6 7" key="1">
    <citation type="journal article" date="2012" name="J. Bacteriol.">
        <title>Genome sequence of the cycloprodigiosin-producing bacterial strain Pseudoalteromonas rubra ATCC 29570(T).</title>
        <authorList>
            <person name="Xie B.B."/>
            <person name="Shu Y.L."/>
            <person name="Qin Q.L."/>
            <person name="Rong J.C."/>
            <person name="Zhang X.Y."/>
            <person name="Chen X.L."/>
            <person name="Zhou B.C."/>
            <person name="Zhang Y.Z."/>
        </authorList>
    </citation>
    <scope>NUCLEOTIDE SEQUENCE [LARGE SCALE GENOMIC DNA]</scope>
    <source>
        <strain evidence="6 7">DSM 6842</strain>
    </source>
</reference>
<dbReference type="InterPro" id="IPR013517">
    <property type="entry name" value="FG-GAP"/>
</dbReference>
<dbReference type="Pfam" id="PF05593">
    <property type="entry name" value="RHS_repeat"/>
    <property type="match status" value="1"/>
</dbReference>
<dbReference type="InterPro" id="IPR011047">
    <property type="entry name" value="Quinoprotein_ADH-like_sf"/>
</dbReference>
<dbReference type="InterPro" id="IPR028994">
    <property type="entry name" value="Integrin_alpha_N"/>
</dbReference>
<evidence type="ECO:0008006" key="8">
    <source>
        <dbReference type="Google" id="ProtNLM"/>
    </source>
</evidence>
<keyword evidence="4" id="KW-0843">Virulence</keyword>
<dbReference type="GO" id="GO:0005576">
    <property type="term" value="C:extracellular region"/>
    <property type="evidence" value="ECO:0007669"/>
    <property type="project" value="UniProtKB-SubCell"/>
</dbReference>
<feature type="signal peptide" evidence="5">
    <location>
        <begin position="1"/>
        <end position="22"/>
    </location>
</feature>
<dbReference type="Proteomes" id="UP000016480">
    <property type="component" value="Unassembled WGS sequence"/>
</dbReference>
<dbReference type="Pfam" id="PF13517">
    <property type="entry name" value="FG-GAP_3"/>
    <property type="match status" value="1"/>
</dbReference>
<name>A0A8T0C0F8_9GAMM</name>
<keyword evidence="2" id="KW-0964">Secreted</keyword>